<accession>A0A3B1AAP0</accession>
<protein>
    <recommendedName>
        <fullName evidence="2">Outer membrane protein assembly factor BamC</fullName>
    </recommendedName>
</protein>
<name>A0A3B1AAP0_9ZZZZ</name>
<evidence type="ECO:0000313" key="1">
    <source>
        <dbReference type="EMBL" id="VAW96687.1"/>
    </source>
</evidence>
<proteinExistence type="predicted"/>
<dbReference type="AlphaFoldDB" id="A0A3B1AAP0"/>
<feature type="non-terminal residue" evidence="1">
    <location>
        <position position="263"/>
    </location>
</feature>
<dbReference type="Pfam" id="PF06804">
    <property type="entry name" value="Lipoprotein_18"/>
    <property type="match status" value="1"/>
</dbReference>
<dbReference type="InterPro" id="IPR010653">
    <property type="entry name" value="NlpB/DapX"/>
</dbReference>
<dbReference type="EMBL" id="UOFV01000095">
    <property type="protein sequence ID" value="VAW96687.1"/>
    <property type="molecule type" value="Genomic_DNA"/>
</dbReference>
<evidence type="ECO:0008006" key="2">
    <source>
        <dbReference type="Google" id="ProtNLM"/>
    </source>
</evidence>
<organism evidence="1">
    <name type="scientific">hydrothermal vent metagenome</name>
    <dbReference type="NCBI Taxonomy" id="652676"/>
    <lineage>
        <taxon>unclassified sequences</taxon>
        <taxon>metagenomes</taxon>
        <taxon>ecological metagenomes</taxon>
    </lineage>
</organism>
<reference evidence="1" key="1">
    <citation type="submission" date="2018-06" db="EMBL/GenBank/DDBJ databases">
        <authorList>
            <person name="Zhirakovskaya E."/>
        </authorList>
    </citation>
    <scope>NUCLEOTIDE SEQUENCE</scope>
</reference>
<gene>
    <name evidence="1" type="ORF">MNBD_GAMMA19-2330</name>
</gene>
<sequence length="263" mass="29228">MPMPSVFHKRVSSSALRGLFLLMIVTSLNACSWFAGEDGQAGDARLLAPLEVPPDLVTPQADPRLARPVLPELGSASAKPVTQTVDCQCNEPPRIGERVLPAGKGVQRMREGPRRWLVVEAEPEQAWPLVRKFLDMRGYRVQRDEPAIGLLETDWKAQYSDEQPAGNAQANWRESLRIRIEPAEKPGYTDIFLTQRNSQRVAGEGEQASRWELRPADEGRAVEMLNRLASYLAAENVSDAVPLQPLDARIDVDSEQSTVIIVK</sequence>